<name>A0ACC1L2W8_9FUNG</name>
<keyword evidence="2" id="KW-1185">Reference proteome</keyword>
<proteinExistence type="predicted"/>
<dbReference type="Proteomes" id="UP001140087">
    <property type="component" value="Unassembled WGS sequence"/>
</dbReference>
<organism evidence="1 2">
    <name type="scientific">Coemansia helicoidea</name>
    <dbReference type="NCBI Taxonomy" id="1286919"/>
    <lineage>
        <taxon>Eukaryota</taxon>
        <taxon>Fungi</taxon>
        <taxon>Fungi incertae sedis</taxon>
        <taxon>Zoopagomycota</taxon>
        <taxon>Kickxellomycotina</taxon>
        <taxon>Kickxellomycetes</taxon>
        <taxon>Kickxellales</taxon>
        <taxon>Kickxellaceae</taxon>
        <taxon>Coemansia</taxon>
    </lineage>
</organism>
<sequence length="310" mass="34255">MHSLAPSLFLPFNADVPAMPTIDELLALEQMGEHTFVSGNLWGSPAGSKVFGGQLAGLSLAAAFKTVDSSYVARSMHVQFIKAVVKDAPVVFKVAVVTAGTRFISRTVHAFQKQALVMQTVCNFLVEQAPDYQAAYQYQKPMPSVAAPGASADCPYLLDPQGFPHEFPAKIWVTEMDSDLTTPGPPRQRIWLESPDGLRRTAQFEQCVVAAYSDVHFLRVIVRPFGIRVMPPPEKLRKLVSIDHHIWFHQQADLGKRVLVDTWCPRLGNGRGILQSEMFTHDGRLAVTIVQEGRIEIMPAALSGRLQPKL</sequence>
<comment type="caution">
    <text evidence="1">The sequence shown here is derived from an EMBL/GenBank/DDBJ whole genome shotgun (WGS) entry which is preliminary data.</text>
</comment>
<evidence type="ECO:0000313" key="1">
    <source>
        <dbReference type="EMBL" id="KAJ2800170.1"/>
    </source>
</evidence>
<accession>A0ACC1L2W8</accession>
<protein>
    <submittedName>
        <fullName evidence="1">Uncharacterized protein</fullName>
    </submittedName>
</protein>
<reference evidence="1" key="1">
    <citation type="submission" date="2022-07" db="EMBL/GenBank/DDBJ databases">
        <title>Phylogenomic reconstructions and comparative analyses of Kickxellomycotina fungi.</title>
        <authorList>
            <person name="Reynolds N.K."/>
            <person name="Stajich J.E."/>
            <person name="Barry K."/>
            <person name="Grigoriev I.V."/>
            <person name="Crous P."/>
            <person name="Smith M.E."/>
        </authorList>
    </citation>
    <scope>NUCLEOTIDE SEQUENCE</scope>
    <source>
        <strain evidence="1">BCRC 34780</strain>
    </source>
</reference>
<dbReference type="EMBL" id="JANBUN010001002">
    <property type="protein sequence ID" value="KAJ2800170.1"/>
    <property type="molecule type" value="Genomic_DNA"/>
</dbReference>
<gene>
    <name evidence="1" type="ORF">H4R21_003282</name>
</gene>
<evidence type="ECO:0000313" key="2">
    <source>
        <dbReference type="Proteomes" id="UP001140087"/>
    </source>
</evidence>